<feature type="transmembrane region" description="Helical" evidence="1">
    <location>
        <begin position="37"/>
        <end position="53"/>
    </location>
</feature>
<dbReference type="Gene3D" id="2.60.120.650">
    <property type="entry name" value="Cupin"/>
    <property type="match status" value="1"/>
</dbReference>
<accession>A0A0N5AS60</accession>
<keyword evidence="2" id="KW-1185">Reference proteome</keyword>
<evidence type="ECO:0000313" key="3">
    <source>
        <dbReference type="WBParaSite" id="SMUV_0000761201-mRNA-1"/>
    </source>
</evidence>
<reference evidence="3" key="1">
    <citation type="submission" date="2017-02" db="UniProtKB">
        <authorList>
            <consortium name="WormBaseParasite"/>
        </authorList>
    </citation>
    <scope>IDENTIFICATION</scope>
</reference>
<keyword evidence="1" id="KW-0812">Transmembrane</keyword>
<evidence type="ECO:0000256" key="1">
    <source>
        <dbReference type="SAM" id="Phobius"/>
    </source>
</evidence>
<keyword evidence="1" id="KW-0472">Membrane</keyword>
<dbReference type="Proteomes" id="UP000046393">
    <property type="component" value="Unplaced"/>
</dbReference>
<keyword evidence="1" id="KW-1133">Transmembrane helix</keyword>
<name>A0A0N5AS60_9BILA</name>
<dbReference type="STRING" id="451379.A0A0N5AS60"/>
<organism evidence="2 3">
    <name type="scientific">Syphacia muris</name>
    <dbReference type="NCBI Taxonomy" id="451379"/>
    <lineage>
        <taxon>Eukaryota</taxon>
        <taxon>Metazoa</taxon>
        <taxon>Ecdysozoa</taxon>
        <taxon>Nematoda</taxon>
        <taxon>Chromadorea</taxon>
        <taxon>Rhabditida</taxon>
        <taxon>Spirurina</taxon>
        <taxon>Oxyuridomorpha</taxon>
        <taxon>Oxyuroidea</taxon>
        <taxon>Oxyuridae</taxon>
        <taxon>Syphacia</taxon>
    </lineage>
</organism>
<protein>
    <submittedName>
        <fullName evidence="3">Innexin</fullName>
    </submittedName>
</protein>
<evidence type="ECO:0000313" key="2">
    <source>
        <dbReference type="Proteomes" id="UP000046393"/>
    </source>
</evidence>
<sequence>MKYYVEYMRHNNDDSALCIFDSNFGECKRTKGLTQDYTVPLIFLMIYLNMLMVKGEHLIIGSWLGHHIRILWVLVFGHKKWYMFPPCTPKTLIKPRPDEERLHEYPTLETNTVKRRPKLARHWLKGLCKYYPITTATISKALLMKQTLSSSNSRSSRTSIHIR</sequence>
<dbReference type="AlphaFoldDB" id="A0A0N5AS60"/>
<dbReference type="WBParaSite" id="SMUV_0000761201-mRNA-1">
    <property type="protein sequence ID" value="SMUV_0000761201-mRNA-1"/>
    <property type="gene ID" value="SMUV_0000761201"/>
</dbReference>
<proteinExistence type="predicted"/>